<feature type="domain" description="Glycosyl transferase family 1" evidence="1">
    <location>
        <begin position="188"/>
        <end position="344"/>
    </location>
</feature>
<reference evidence="2" key="1">
    <citation type="submission" date="2020-08" db="EMBL/GenBank/DDBJ databases">
        <authorList>
            <person name="Cejkova D."/>
            <person name="Kubasova T."/>
            <person name="Jahodarova E."/>
            <person name="Rychlik I."/>
        </authorList>
    </citation>
    <scope>NUCLEOTIDE SEQUENCE</scope>
    <source>
        <strain evidence="2">An824</strain>
    </source>
</reference>
<dbReference type="RefSeq" id="WP_205104087.1">
    <property type="nucleotide sequence ID" value="NZ_JACJJG010000020.1"/>
</dbReference>
<dbReference type="SUPFAM" id="SSF53756">
    <property type="entry name" value="UDP-Glycosyltransferase/glycogen phosphorylase"/>
    <property type="match status" value="1"/>
</dbReference>
<reference evidence="2" key="2">
    <citation type="journal article" date="2021" name="Sci. Rep.">
        <title>The distribution of antibiotic resistance genes in chicken gut microbiota commensals.</title>
        <authorList>
            <person name="Juricova H."/>
            <person name="Matiasovicova J."/>
            <person name="Kubasova T."/>
            <person name="Cejkova D."/>
            <person name="Rychlik I."/>
        </authorList>
    </citation>
    <scope>NUCLEOTIDE SEQUENCE</scope>
    <source>
        <strain evidence="2">An824</strain>
    </source>
</reference>
<dbReference type="Pfam" id="PF00534">
    <property type="entry name" value="Glycos_transf_1"/>
    <property type="match status" value="1"/>
</dbReference>
<sequence length="369" mass="42242">MKILYFINGLNYKGGMARIVVDKANYLADKFHHDVTICVANDVESSAYNLSKNVKLCKIGGGNQLNANSLRKIVGCFTQIKNISRLLNEIEPNIVVNAQTQVVTWTLPFIRRDIPKIMEIHFSYLGMEYNLNDKSRLFKTLYFAVAKSIYRRYGRFVILTDEDRHYWNLKNMVVINNFTQLSTDRLSDLSSKRIICVARYHVQKRLDLLIDAWAKIHDRHNDWKVEVFGMGPDKAILQSLIDKLGLTDSFILNDAVDDVKSEYLKSSIFALTSEHEGFGLVLLEAMTVGLPICMFNIVGVGWAYNNGQTALACDFGNTENFAKNLEKLIESPHLRLKLRNNALKELPKYSIDHIMSQWNDLFIKCCNNA</sequence>
<evidence type="ECO:0000313" key="2">
    <source>
        <dbReference type="EMBL" id="MBM6673390.1"/>
    </source>
</evidence>
<dbReference type="Gene3D" id="3.40.50.2000">
    <property type="entry name" value="Glycogen Phosphorylase B"/>
    <property type="match status" value="2"/>
</dbReference>
<comment type="caution">
    <text evidence="2">The sequence shown here is derived from an EMBL/GenBank/DDBJ whole genome shotgun (WGS) entry which is preliminary data.</text>
</comment>
<name>A0A939B7A0_9BACT</name>
<keyword evidence="3" id="KW-1185">Reference proteome</keyword>
<dbReference type="Proteomes" id="UP000706891">
    <property type="component" value="Unassembled WGS sequence"/>
</dbReference>
<dbReference type="PANTHER" id="PTHR12526">
    <property type="entry name" value="GLYCOSYLTRANSFERASE"/>
    <property type="match status" value="1"/>
</dbReference>
<dbReference type="GO" id="GO:0016757">
    <property type="term" value="F:glycosyltransferase activity"/>
    <property type="evidence" value="ECO:0007669"/>
    <property type="project" value="InterPro"/>
</dbReference>
<organism evidence="2 3">
    <name type="scientific">Marseilla massiliensis</name>
    <dbReference type="NCBI Taxonomy" id="1841864"/>
    <lineage>
        <taxon>Bacteria</taxon>
        <taxon>Pseudomonadati</taxon>
        <taxon>Bacteroidota</taxon>
        <taxon>Bacteroidia</taxon>
        <taxon>Bacteroidales</taxon>
        <taxon>Prevotellaceae</taxon>
        <taxon>Marseilla</taxon>
    </lineage>
</organism>
<dbReference type="EMBL" id="JACJJG010000020">
    <property type="protein sequence ID" value="MBM6673390.1"/>
    <property type="molecule type" value="Genomic_DNA"/>
</dbReference>
<gene>
    <name evidence="2" type="ORF">H6A34_05825</name>
</gene>
<evidence type="ECO:0000259" key="1">
    <source>
        <dbReference type="Pfam" id="PF00534"/>
    </source>
</evidence>
<dbReference type="AlphaFoldDB" id="A0A939B7A0"/>
<accession>A0A939B7A0</accession>
<evidence type="ECO:0000313" key="3">
    <source>
        <dbReference type="Proteomes" id="UP000706891"/>
    </source>
</evidence>
<protein>
    <submittedName>
        <fullName evidence="2">Glycosyltransferase</fullName>
    </submittedName>
</protein>
<dbReference type="InterPro" id="IPR001296">
    <property type="entry name" value="Glyco_trans_1"/>
</dbReference>
<dbReference type="PANTHER" id="PTHR12526:SF630">
    <property type="entry name" value="GLYCOSYLTRANSFERASE"/>
    <property type="match status" value="1"/>
</dbReference>
<proteinExistence type="predicted"/>